<evidence type="ECO:0000256" key="5">
    <source>
        <dbReference type="ARBA" id="ARBA00022692"/>
    </source>
</evidence>
<dbReference type="Proteomes" id="UP000051236">
    <property type="component" value="Unassembled WGS sequence"/>
</dbReference>
<dbReference type="InterPro" id="IPR000515">
    <property type="entry name" value="MetI-like"/>
</dbReference>
<dbReference type="EMBL" id="AZGA01000088">
    <property type="protein sequence ID" value="KRM30652.1"/>
    <property type="molecule type" value="Genomic_DNA"/>
</dbReference>
<evidence type="ECO:0000256" key="7">
    <source>
        <dbReference type="ARBA" id="ARBA00023136"/>
    </source>
</evidence>
<feature type="transmembrane region" description="Helical" evidence="8">
    <location>
        <begin position="88"/>
        <end position="112"/>
    </location>
</feature>
<reference evidence="10 11" key="1">
    <citation type="journal article" date="2015" name="Genome Announc.">
        <title>Expanding the biotechnology potential of lactobacilli through comparative genomics of 213 strains and associated genera.</title>
        <authorList>
            <person name="Sun Z."/>
            <person name="Harris H.M."/>
            <person name="McCann A."/>
            <person name="Guo C."/>
            <person name="Argimon S."/>
            <person name="Zhang W."/>
            <person name="Yang X."/>
            <person name="Jeffery I.B."/>
            <person name="Cooney J.C."/>
            <person name="Kagawa T.F."/>
            <person name="Liu W."/>
            <person name="Song Y."/>
            <person name="Salvetti E."/>
            <person name="Wrobel A."/>
            <person name="Rasinkangas P."/>
            <person name="Parkhill J."/>
            <person name="Rea M.C."/>
            <person name="O'Sullivan O."/>
            <person name="Ritari J."/>
            <person name="Douillard F.P."/>
            <person name="Paul Ross R."/>
            <person name="Yang R."/>
            <person name="Briner A.E."/>
            <person name="Felis G.E."/>
            <person name="de Vos W.M."/>
            <person name="Barrangou R."/>
            <person name="Klaenhammer T.R."/>
            <person name="Caufield P.W."/>
            <person name="Cui Y."/>
            <person name="Zhang H."/>
            <person name="O'Toole P.W."/>
        </authorList>
    </citation>
    <scope>NUCLEOTIDE SEQUENCE [LARGE SCALE GENOMIC DNA]</scope>
    <source>
        <strain evidence="10 11">DSM 18527</strain>
    </source>
</reference>
<dbReference type="CDD" id="cd06261">
    <property type="entry name" value="TM_PBP2"/>
    <property type="match status" value="1"/>
</dbReference>
<feature type="transmembrane region" description="Helical" evidence="8">
    <location>
        <begin position="46"/>
        <end position="68"/>
    </location>
</feature>
<feature type="transmembrane region" description="Helical" evidence="8">
    <location>
        <begin position="190"/>
        <end position="209"/>
    </location>
</feature>
<evidence type="ECO:0000313" key="11">
    <source>
        <dbReference type="Proteomes" id="UP000051236"/>
    </source>
</evidence>
<dbReference type="SUPFAM" id="SSF161098">
    <property type="entry name" value="MetI-like"/>
    <property type="match status" value="1"/>
</dbReference>
<evidence type="ECO:0000313" key="10">
    <source>
        <dbReference type="EMBL" id="KRM30652.1"/>
    </source>
</evidence>
<evidence type="ECO:0000256" key="4">
    <source>
        <dbReference type="ARBA" id="ARBA00022519"/>
    </source>
</evidence>
<comment type="caution">
    <text evidence="10">The sequence shown here is derived from an EMBL/GenBank/DDBJ whole genome shotgun (WGS) entry which is preliminary data.</text>
</comment>
<comment type="similarity">
    <text evidence="8">Belongs to the binding-protein-dependent transport system permease family.</text>
</comment>
<feature type="transmembrane region" description="Helical" evidence="8">
    <location>
        <begin position="162"/>
        <end position="184"/>
    </location>
</feature>
<evidence type="ECO:0000256" key="1">
    <source>
        <dbReference type="ARBA" id="ARBA00004429"/>
    </source>
</evidence>
<keyword evidence="2 8" id="KW-0813">Transport</keyword>
<dbReference type="AlphaFoldDB" id="A0A0R1XV91"/>
<dbReference type="STRING" id="1423734.FC83_GL001788"/>
<dbReference type="PANTHER" id="PTHR43357">
    <property type="entry name" value="INNER MEMBRANE ABC TRANSPORTER PERMEASE PROTEIN YDCV"/>
    <property type="match status" value="1"/>
</dbReference>
<organism evidence="10 11">
    <name type="scientific">Agrilactobacillus composti DSM 18527 = JCM 14202</name>
    <dbReference type="NCBI Taxonomy" id="1423734"/>
    <lineage>
        <taxon>Bacteria</taxon>
        <taxon>Bacillati</taxon>
        <taxon>Bacillota</taxon>
        <taxon>Bacilli</taxon>
        <taxon>Lactobacillales</taxon>
        <taxon>Lactobacillaceae</taxon>
        <taxon>Agrilactobacillus</taxon>
    </lineage>
</organism>
<dbReference type="Gene3D" id="1.10.3720.10">
    <property type="entry name" value="MetI-like"/>
    <property type="match status" value="1"/>
</dbReference>
<gene>
    <name evidence="10" type="ORF">FC83_GL001788</name>
</gene>
<dbReference type="PROSITE" id="PS50928">
    <property type="entry name" value="ABC_TM1"/>
    <property type="match status" value="1"/>
</dbReference>
<keyword evidence="3" id="KW-1003">Cell membrane</keyword>
<feature type="transmembrane region" description="Helical" evidence="8">
    <location>
        <begin position="221"/>
        <end position="242"/>
    </location>
</feature>
<keyword evidence="4" id="KW-0997">Cell inner membrane</keyword>
<keyword evidence="7 8" id="KW-0472">Membrane</keyword>
<feature type="domain" description="ABC transmembrane type-1" evidence="9">
    <location>
        <begin position="50"/>
        <end position="238"/>
    </location>
</feature>
<keyword evidence="11" id="KW-1185">Reference proteome</keyword>
<feature type="transmembrane region" description="Helical" evidence="8">
    <location>
        <begin position="118"/>
        <end position="141"/>
    </location>
</feature>
<comment type="subcellular location">
    <subcellularLocation>
        <location evidence="1">Cell inner membrane</location>
        <topology evidence="1">Multi-pass membrane protein</topology>
    </subcellularLocation>
    <subcellularLocation>
        <location evidence="8">Cell membrane</location>
        <topology evidence="8">Multi-pass membrane protein</topology>
    </subcellularLocation>
</comment>
<dbReference type="PATRIC" id="fig|1423734.3.peg.1807"/>
<keyword evidence="6 8" id="KW-1133">Transmembrane helix</keyword>
<accession>A0A0R1XV91</accession>
<dbReference type="eggNOG" id="COG1177">
    <property type="taxonomic scope" value="Bacteria"/>
</dbReference>
<proteinExistence type="inferred from homology"/>
<dbReference type="InterPro" id="IPR035906">
    <property type="entry name" value="MetI-like_sf"/>
</dbReference>
<evidence type="ECO:0000256" key="2">
    <source>
        <dbReference type="ARBA" id="ARBA00022448"/>
    </source>
</evidence>
<dbReference type="GO" id="GO:0055085">
    <property type="term" value="P:transmembrane transport"/>
    <property type="evidence" value="ECO:0007669"/>
    <property type="project" value="InterPro"/>
</dbReference>
<dbReference type="PANTHER" id="PTHR43357:SF4">
    <property type="entry name" value="INNER MEMBRANE ABC TRANSPORTER PERMEASE PROTEIN YDCV"/>
    <property type="match status" value="1"/>
</dbReference>
<name>A0A0R1XV91_9LACO</name>
<sequence length="251" mass="27686">MACFLVALPLVVLLLWTVATQWLYPALVPQQFGGKVLGQMLQEPNFWPAVLNSFVIALATTVVTLLIAMPAAKVLATQHFMSQRLLTFMIYLPFILPAIAIVTSTQMLFIQWHLTGTFTGIILSHTYFTLPYAMQIILESYRKMGQGYALTAKSLGAKPWQILRTITWPLMAPGIATAAGLTFIVSLSQYLPTFFIGGGKIMTLPLILLPYANNGRFGLASAYSVVFLLVTMIGVLLLKQLIGGWHHGLRN</sequence>
<evidence type="ECO:0000259" key="9">
    <source>
        <dbReference type="PROSITE" id="PS50928"/>
    </source>
</evidence>
<keyword evidence="5 8" id="KW-0812">Transmembrane</keyword>
<dbReference type="Pfam" id="PF00528">
    <property type="entry name" value="BPD_transp_1"/>
    <property type="match status" value="1"/>
</dbReference>
<evidence type="ECO:0000256" key="8">
    <source>
        <dbReference type="RuleBase" id="RU363032"/>
    </source>
</evidence>
<evidence type="ECO:0000256" key="3">
    <source>
        <dbReference type="ARBA" id="ARBA00022475"/>
    </source>
</evidence>
<protein>
    <submittedName>
        <fullName evidence="10">Abc transporter, permease protein</fullName>
    </submittedName>
</protein>
<evidence type="ECO:0000256" key="6">
    <source>
        <dbReference type="ARBA" id="ARBA00022989"/>
    </source>
</evidence>
<dbReference type="GO" id="GO:0005886">
    <property type="term" value="C:plasma membrane"/>
    <property type="evidence" value="ECO:0007669"/>
    <property type="project" value="UniProtKB-SubCell"/>
</dbReference>